<evidence type="ECO:0000313" key="1">
    <source>
        <dbReference type="EMBL" id="GHD92763.1"/>
    </source>
</evidence>
<reference evidence="1" key="1">
    <citation type="journal article" date="2014" name="Int. J. Syst. Evol. Microbiol.">
        <title>Complete genome sequence of Corynebacterium casei LMG S-19264T (=DSM 44701T), isolated from a smear-ripened cheese.</title>
        <authorList>
            <consortium name="US DOE Joint Genome Institute (JGI-PGF)"/>
            <person name="Walter F."/>
            <person name="Albersmeier A."/>
            <person name="Kalinowski J."/>
            <person name="Ruckert C."/>
        </authorList>
    </citation>
    <scope>NUCLEOTIDE SEQUENCE</scope>
    <source>
        <strain evidence="1">JCM 4654</strain>
    </source>
</reference>
<reference evidence="1" key="2">
    <citation type="submission" date="2020-09" db="EMBL/GenBank/DDBJ databases">
        <authorList>
            <person name="Sun Q."/>
            <person name="Ohkuma M."/>
        </authorList>
    </citation>
    <scope>NUCLEOTIDE SEQUENCE</scope>
    <source>
        <strain evidence="1">JCM 4654</strain>
    </source>
</reference>
<protein>
    <submittedName>
        <fullName evidence="1">Uncharacterized protein</fullName>
    </submittedName>
</protein>
<accession>A0A918Y6J5</accession>
<dbReference type="Proteomes" id="UP000608955">
    <property type="component" value="Unassembled WGS sequence"/>
</dbReference>
<keyword evidence="2" id="KW-1185">Reference proteome</keyword>
<name>A0A918Y6J5_9ACTN</name>
<sequence>MLAAARIEQLEGRCPADSTVGQVADADNSRRWVGLCRVDSEAMLTLAAITLMTRRLTRQPIHPNAAAPRPQAALRVA</sequence>
<dbReference type="AlphaFoldDB" id="A0A918Y6J5"/>
<proteinExistence type="predicted"/>
<comment type="caution">
    <text evidence="1">The sequence shown here is derived from an EMBL/GenBank/DDBJ whole genome shotgun (WGS) entry which is preliminary data.</text>
</comment>
<gene>
    <name evidence="1" type="ORF">GCM10010508_46880</name>
</gene>
<evidence type="ECO:0000313" key="2">
    <source>
        <dbReference type="Proteomes" id="UP000608955"/>
    </source>
</evidence>
<dbReference type="EMBL" id="BMVF01000013">
    <property type="protein sequence ID" value="GHD92763.1"/>
    <property type="molecule type" value="Genomic_DNA"/>
</dbReference>
<organism evidence="1 2">
    <name type="scientific">Streptomyces naganishii JCM 4654</name>
    <dbReference type="NCBI Taxonomy" id="1306179"/>
    <lineage>
        <taxon>Bacteria</taxon>
        <taxon>Bacillati</taxon>
        <taxon>Actinomycetota</taxon>
        <taxon>Actinomycetes</taxon>
        <taxon>Kitasatosporales</taxon>
        <taxon>Streptomycetaceae</taxon>
        <taxon>Streptomyces</taxon>
    </lineage>
</organism>